<dbReference type="InterPro" id="IPR016147">
    <property type="entry name" value="Pili_assmbl_chaperone_N"/>
</dbReference>
<evidence type="ECO:0000256" key="1">
    <source>
        <dbReference type="SAM" id="SignalP"/>
    </source>
</evidence>
<organism evidence="3 4">
    <name type="scientific">Diaphorobacter aerolatus</name>
    <dbReference type="NCBI Taxonomy" id="1288495"/>
    <lineage>
        <taxon>Bacteria</taxon>
        <taxon>Pseudomonadati</taxon>
        <taxon>Pseudomonadota</taxon>
        <taxon>Betaproteobacteria</taxon>
        <taxon>Burkholderiales</taxon>
        <taxon>Comamonadaceae</taxon>
        <taxon>Diaphorobacter</taxon>
    </lineage>
</organism>
<feature type="signal peptide" evidence="1">
    <location>
        <begin position="1"/>
        <end position="21"/>
    </location>
</feature>
<dbReference type="EMBL" id="CP060783">
    <property type="protein sequence ID" value="QNP47704.1"/>
    <property type="molecule type" value="Genomic_DNA"/>
</dbReference>
<gene>
    <name evidence="3" type="ORF">H9K75_16115</name>
</gene>
<dbReference type="KEGG" id="daer:H9K75_16115"/>
<sequence length="145" mass="16129">MKSKSWLAASCLLMMMACADAALLVGGTRVIFDQQHAQATVQISNSGQRPLLAQMWIDRGNEGARLDEIDVPFAITPTVVRLEPGKGQTVRVLQIANGMPADRESLFWFNALEVPPRAEQAHGGQIMEFALRTRMKLFYRPRACE</sequence>
<dbReference type="AlphaFoldDB" id="A0A7H0GHD8"/>
<dbReference type="PRINTS" id="PR00969">
    <property type="entry name" value="CHAPERONPILI"/>
</dbReference>
<feature type="chain" id="PRO_5028977551" evidence="1">
    <location>
        <begin position="22"/>
        <end position="145"/>
    </location>
</feature>
<dbReference type="PANTHER" id="PTHR30251:SF2">
    <property type="entry name" value="FIMBRIAL CHAPERONE YADV-RELATED"/>
    <property type="match status" value="1"/>
</dbReference>
<dbReference type="Proteomes" id="UP000516028">
    <property type="component" value="Chromosome"/>
</dbReference>
<name>A0A7H0GHD8_9BURK</name>
<dbReference type="GO" id="GO:0030288">
    <property type="term" value="C:outer membrane-bounded periplasmic space"/>
    <property type="evidence" value="ECO:0007669"/>
    <property type="project" value="InterPro"/>
</dbReference>
<proteinExistence type="predicted"/>
<dbReference type="Pfam" id="PF00345">
    <property type="entry name" value="PapD_N"/>
    <property type="match status" value="1"/>
</dbReference>
<dbReference type="InterPro" id="IPR001829">
    <property type="entry name" value="Pili_assmbl_chaperone_bac"/>
</dbReference>
<dbReference type="RefSeq" id="WP_187723384.1">
    <property type="nucleotide sequence ID" value="NZ_CP060783.1"/>
</dbReference>
<dbReference type="InterPro" id="IPR013783">
    <property type="entry name" value="Ig-like_fold"/>
</dbReference>
<accession>A0A7H0GHD8</accession>
<protein>
    <submittedName>
        <fullName evidence="3">Fimbria/pilus periplasmic chaperone</fullName>
    </submittedName>
</protein>
<feature type="domain" description="Pili assembly chaperone N-terminal" evidence="2">
    <location>
        <begin position="24"/>
        <end position="143"/>
    </location>
</feature>
<dbReference type="InterPro" id="IPR050643">
    <property type="entry name" value="Periplasmic_pilus_chap"/>
</dbReference>
<dbReference type="Gene3D" id="2.60.40.10">
    <property type="entry name" value="Immunoglobulins"/>
    <property type="match status" value="1"/>
</dbReference>
<evidence type="ECO:0000313" key="4">
    <source>
        <dbReference type="Proteomes" id="UP000516028"/>
    </source>
</evidence>
<evidence type="ECO:0000259" key="2">
    <source>
        <dbReference type="Pfam" id="PF00345"/>
    </source>
</evidence>
<reference evidence="3 4" key="1">
    <citation type="submission" date="2020-08" db="EMBL/GenBank/DDBJ databases">
        <title>Genome sequence of Diaphorobacter aerolatus KACC 16536T.</title>
        <authorList>
            <person name="Hyun D.-W."/>
            <person name="Bae J.-W."/>
        </authorList>
    </citation>
    <scope>NUCLEOTIDE SEQUENCE [LARGE SCALE GENOMIC DNA]</scope>
    <source>
        <strain evidence="3 4">KACC 16536</strain>
    </source>
</reference>
<keyword evidence="4" id="KW-1185">Reference proteome</keyword>
<dbReference type="SUPFAM" id="SSF49354">
    <property type="entry name" value="PapD-like"/>
    <property type="match status" value="1"/>
</dbReference>
<dbReference type="PANTHER" id="PTHR30251">
    <property type="entry name" value="PILUS ASSEMBLY CHAPERONE"/>
    <property type="match status" value="1"/>
</dbReference>
<dbReference type="InterPro" id="IPR008962">
    <property type="entry name" value="PapD-like_sf"/>
</dbReference>
<dbReference type="PROSITE" id="PS51257">
    <property type="entry name" value="PROKAR_LIPOPROTEIN"/>
    <property type="match status" value="1"/>
</dbReference>
<dbReference type="GO" id="GO:0071555">
    <property type="term" value="P:cell wall organization"/>
    <property type="evidence" value="ECO:0007669"/>
    <property type="project" value="InterPro"/>
</dbReference>
<evidence type="ECO:0000313" key="3">
    <source>
        <dbReference type="EMBL" id="QNP47704.1"/>
    </source>
</evidence>
<keyword evidence="1" id="KW-0732">Signal</keyword>